<organism evidence="1 2">
    <name type="scientific">Hibiscus sabdariffa</name>
    <name type="common">roselle</name>
    <dbReference type="NCBI Taxonomy" id="183260"/>
    <lineage>
        <taxon>Eukaryota</taxon>
        <taxon>Viridiplantae</taxon>
        <taxon>Streptophyta</taxon>
        <taxon>Embryophyta</taxon>
        <taxon>Tracheophyta</taxon>
        <taxon>Spermatophyta</taxon>
        <taxon>Magnoliopsida</taxon>
        <taxon>eudicotyledons</taxon>
        <taxon>Gunneridae</taxon>
        <taxon>Pentapetalae</taxon>
        <taxon>rosids</taxon>
        <taxon>malvids</taxon>
        <taxon>Malvales</taxon>
        <taxon>Malvaceae</taxon>
        <taxon>Malvoideae</taxon>
        <taxon>Hibiscus</taxon>
    </lineage>
</organism>
<sequence>MEQVFCFCLMSLGSKIQPQDILHTKLPAMVTSLRDDYLFLMCLNDIAVSLFQNPDLFRGDPWEKSRMKTMFEQWSANQDPQVDDDPLCPVSVLSEFEKIVGKGFRVQCCNLQRKRACLFPSTRFCGRG</sequence>
<evidence type="ECO:0000313" key="1">
    <source>
        <dbReference type="EMBL" id="KAK8973997.1"/>
    </source>
</evidence>
<proteinExistence type="predicted"/>
<accession>A0ABR2ND93</accession>
<protein>
    <submittedName>
        <fullName evidence="1">Uncharacterized protein</fullName>
    </submittedName>
</protein>
<name>A0ABR2ND93_9ROSI</name>
<comment type="caution">
    <text evidence="1">The sequence shown here is derived from an EMBL/GenBank/DDBJ whole genome shotgun (WGS) entry which is preliminary data.</text>
</comment>
<keyword evidence="2" id="KW-1185">Reference proteome</keyword>
<reference evidence="1 2" key="1">
    <citation type="journal article" date="2024" name="G3 (Bethesda)">
        <title>Genome assembly of Hibiscus sabdariffa L. provides insights into metabolisms of medicinal natural products.</title>
        <authorList>
            <person name="Kim T."/>
        </authorList>
    </citation>
    <scope>NUCLEOTIDE SEQUENCE [LARGE SCALE GENOMIC DNA]</scope>
    <source>
        <strain evidence="1">TK-2024</strain>
        <tissue evidence="1">Old leaves</tissue>
    </source>
</reference>
<gene>
    <name evidence="1" type="ORF">V6N11_046955</name>
</gene>
<dbReference type="Proteomes" id="UP001396334">
    <property type="component" value="Unassembled WGS sequence"/>
</dbReference>
<evidence type="ECO:0000313" key="2">
    <source>
        <dbReference type="Proteomes" id="UP001396334"/>
    </source>
</evidence>
<dbReference type="EMBL" id="JBBPBN010000173">
    <property type="protein sequence ID" value="KAK8973997.1"/>
    <property type="molecule type" value="Genomic_DNA"/>
</dbReference>